<dbReference type="InterPro" id="IPR005471">
    <property type="entry name" value="Tscrpt_reg_IclR_N"/>
</dbReference>
<accession>A0A6A8GEP6</accession>
<dbReference type="InterPro" id="IPR014757">
    <property type="entry name" value="Tscrpt_reg_IclR_C"/>
</dbReference>
<dbReference type="Pfam" id="PF09339">
    <property type="entry name" value="HTH_IclR"/>
    <property type="match status" value="1"/>
</dbReference>
<dbReference type="PROSITE" id="PS51000">
    <property type="entry name" value="HTH_DEOR_2"/>
    <property type="match status" value="1"/>
</dbReference>
<organism evidence="7 8">
    <name type="scientific">Haloferax marinum</name>
    <dbReference type="NCBI Taxonomy" id="2666143"/>
    <lineage>
        <taxon>Archaea</taxon>
        <taxon>Methanobacteriati</taxon>
        <taxon>Methanobacteriota</taxon>
        <taxon>Stenosarchaea group</taxon>
        <taxon>Halobacteria</taxon>
        <taxon>Halobacteriales</taxon>
        <taxon>Haloferacaceae</taxon>
        <taxon>Haloferax</taxon>
    </lineage>
</organism>
<dbReference type="InterPro" id="IPR001034">
    <property type="entry name" value="DeoR_HTH"/>
</dbReference>
<dbReference type="PANTHER" id="PTHR30136:SF35">
    <property type="entry name" value="HTH-TYPE TRANSCRIPTIONAL REGULATOR RV1719"/>
    <property type="match status" value="1"/>
</dbReference>
<dbReference type="PROSITE" id="PS51078">
    <property type="entry name" value="ICLR_ED"/>
    <property type="match status" value="1"/>
</dbReference>
<evidence type="ECO:0000313" key="7">
    <source>
        <dbReference type="EMBL" id="MRW98256.1"/>
    </source>
</evidence>
<dbReference type="PANTHER" id="PTHR30136">
    <property type="entry name" value="HELIX-TURN-HELIX TRANSCRIPTIONAL REGULATOR, ICLR FAMILY"/>
    <property type="match status" value="1"/>
</dbReference>
<sequence length="269" mass="29938">MGIFAHRQVMTHTGSGRLVKSTIRSLRILEYVEEQGSVRLTDVASEFDIGHSTAHNHLVTLEHEGVLVRRDGRYSLGMKFLKHGVSATQSIPYIEVIRRNVLELAERLELEIEFLVEEHGRVVSVIDTGYKFTKYPTADSNLNVGTFYPMGCTASGKAILAAMSESDVEEVLDEWGLPESTQYSITSREVLSEELEQVRERGYSSAKQEIVEGFDNIGVVITGPDGTIIGAITVGWPSYHFETSVPHQIVDQLLHTKEAIEAEMQTTEA</sequence>
<dbReference type="Pfam" id="PF01614">
    <property type="entry name" value="IclR_C"/>
    <property type="match status" value="1"/>
</dbReference>
<dbReference type="GO" id="GO:0045892">
    <property type="term" value="P:negative regulation of DNA-templated transcription"/>
    <property type="evidence" value="ECO:0007669"/>
    <property type="project" value="TreeGrafter"/>
</dbReference>
<dbReference type="GO" id="GO:0003700">
    <property type="term" value="F:DNA-binding transcription factor activity"/>
    <property type="evidence" value="ECO:0007669"/>
    <property type="project" value="InterPro"/>
</dbReference>
<feature type="domain" description="HTH iclR-type" evidence="5">
    <location>
        <begin position="19"/>
        <end position="78"/>
    </location>
</feature>
<dbReference type="GO" id="GO:0003677">
    <property type="term" value="F:DNA binding"/>
    <property type="evidence" value="ECO:0007669"/>
    <property type="project" value="UniProtKB-KW"/>
</dbReference>
<feature type="domain" description="HTH deoR-type" evidence="4">
    <location>
        <begin position="21"/>
        <end position="76"/>
    </location>
</feature>
<evidence type="ECO:0000256" key="1">
    <source>
        <dbReference type="ARBA" id="ARBA00023015"/>
    </source>
</evidence>
<comment type="caution">
    <text evidence="7">The sequence shown here is derived from an EMBL/GenBank/DDBJ whole genome shotgun (WGS) entry which is preliminary data.</text>
</comment>
<evidence type="ECO:0000259" key="4">
    <source>
        <dbReference type="PROSITE" id="PS51000"/>
    </source>
</evidence>
<dbReference type="SUPFAM" id="SSF55781">
    <property type="entry name" value="GAF domain-like"/>
    <property type="match status" value="1"/>
</dbReference>
<dbReference type="SMART" id="SM00420">
    <property type="entry name" value="HTH_DEOR"/>
    <property type="match status" value="1"/>
</dbReference>
<dbReference type="PROSITE" id="PS51077">
    <property type="entry name" value="HTH_ICLR"/>
    <property type="match status" value="1"/>
</dbReference>
<dbReference type="SUPFAM" id="SSF46785">
    <property type="entry name" value="Winged helix' DNA-binding domain"/>
    <property type="match status" value="1"/>
</dbReference>
<dbReference type="InterPro" id="IPR036390">
    <property type="entry name" value="WH_DNA-bd_sf"/>
</dbReference>
<keyword evidence="1" id="KW-0805">Transcription regulation</keyword>
<dbReference type="AlphaFoldDB" id="A0A6A8GEP6"/>
<dbReference type="Proteomes" id="UP000443423">
    <property type="component" value="Unassembled WGS sequence"/>
</dbReference>
<evidence type="ECO:0000259" key="6">
    <source>
        <dbReference type="PROSITE" id="PS51078"/>
    </source>
</evidence>
<dbReference type="SMART" id="SM00346">
    <property type="entry name" value="HTH_ICLR"/>
    <property type="match status" value="1"/>
</dbReference>
<dbReference type="InterPro" id="IPR050707">
    <property type="entry name" value="HTH_MetabolicPath_Reg"/>
</dbReference>
<feature type="domain" description="IclR-ED" evidence="6">
    <location>
        <begin position="79"/>
        <end position="269"/>
    </location>
</feature>
<dbReference type="InterPro" id="IPR036388">
    <property type="entry name" value="WH-like_DNA-bd_sf"/>
</dbReference>
<evidence type="ECO:0000256" key="2">
    <source>
        <dbReference type="ARBA" id="ARBA00023125"/>
    </source>
</evidence>
<gene>
    <name evidence="7" type="ORF">GJR99_16950</name>
</gene>
<reference evidence="7 8" key="1">
    <citation type="submission" date="2019-11" db="EMBL/GenBank/DDBJ databases">
        <title>Whole genome sequence of Haloferax sp. MBLA0078.</title>
        <authorList>
            <person name="Seo M.-J."/>
            <person name="Cho E.-S."/>
        </authorList>
    </citation>
    <scope>NUCLEOTIDE SEQUENCE [LARGE SCALE GENOMIC DNA]</scope>
    <source>
        <strain evidence="7 8">MBLA0078</strain>
    </source>
</reference>
<keyword evidence="2" id="KW-0238">DNA-binding</keyword>
<evidence type="ECO:0000256" key="3">
    <source>
        <dbReference type="ARBA" id="ARBA00023163"/>
    </source>
</evidence>
<proteinExistence type="predicted"/>
<name>A0A6A8GEP6_9EURY</name>
<keyword evidence="3" id="KW-0804">Transcription</keyword>
<dbReference type="Gene3D" id="1.10.10.10">
    <property type="entry name" value="Winged helix-like DNA-binding domain superfamily/Winged helix DNA-binding domain"/>
    <property type="match status" value="1"/>
</dbReference>
<dbReference type="EMBL" id="WKJQ01000003">
    <property type="protein sequence ID" value="MRW98256.1"/>
    <property type="molecule type" value="Genomic_DNA"/>
</dbReference>
<dbReference type="Gene3D" id="3.30.450.40">
    <property type="match status" value="1"/>
</dbReference>
<keyword evidence="8" id="KW-1185">Reference proteome</keyword>
<evidence type="ECO:0000259" key="5">
    <source>
        <dbReference type="PROSITE" id="PS51077"/>
    </source>
</evidence>
<evidence type="ECO:0000313" key="8">
    <source>
        <dbReference type="Proteomes" id="UP000443423"/>
    </source>
</evidence>
<protein>
    <submittedName>
        <fullName evidence="7">Helix-turn-helix domain-containing protein</fullName>
    </submittedName>
</protein>
<dbReference type="InterPro" id="IPR029016">
    <property type="entry name" value="GAF-like_dom_sf"/>
</dbReference>